<evidence type="ECO:0000313" key="9">
    <source>
        <dbReference type="EMBL" id="EXJ88085.1"/>
    </source>
</evidence>
<evidence type="ECO:0000256" key="7">
    <source>
        <dbReference type="SAM" id="MobiDB-lite"/>
    </source>
</evidence>
<dbReference type="GeneID" id="19159890"/>
<gene>
    <name evidence="9" type="ORF">A1O1_05013</name>
</gene>
<dbReference type="InterPro" id="IPR051430">
    <property type="entry name" value="Fungal_TF_Env_Response"/>
</dbReference>
<proteinExistence type="predicted"/>
<dbReference type="GO" id="GO:0005634">
    <property type="term" value="C:nucleus"/>
    <property type="evidence" value="ECO:0007669"/>
    <property type="project" value="TreeGrafter"/>
</dbReference>
<evidence type="ECO:0000256" key="3">
    <source>
        <dbReference type="ARBA" id="ARBA00023015"/>
    </source>
</evidence>
<feature type="region of interest" description="Disordered" evidence="7">
    <location>
        <begin position="537"/>
        <end position="556"/>
    </location>
</feature>
<dbReference type="InterPro" id="IPR007219">
    <property type="entry name" value="XnlR_reg_dom"/>
</dbReference>
<name>W9YEI9_9EURO</name>
<dbReference type="GO" id="GO:0008270">
    <property type="term" value="F:zinc ion binding"/>
    <property type="evidence" value="ECO:0007669"/>
    <property type="project" value="InterPro"/>
</dbReference>
<evidence type="ECO:0000259" key="8">
    <source>
        <dbReference type="SMART" id="SM00906"/>
    </source>
</evidence>
<dbReference type="Proteomes" id="UP000019484">
    <property type="component" value="Unassembled WGS sequence"/>
</dbReference>
<sequence>MPVRSAGMISAQTRTQSDEQLEQPAQSAASTTHTTIRSKGSILDHQGPRGGHPPRPWATGATATEIAETPTATATTAQSSTSVMNPDSLTCSGMRYPSSSLPHRSIDPDSLAASDSRLSDLLQRVQRLENSSSTMGRTGDSVDSLASSLPTRSQTSWEDSLARNAHSRFQVRPPEWQVVLNKPRDLGRNGRMGEAPDFAAIISCYSAIVGKESQKFPAHEPEIAAQYAEAGELMLKCKNIARRLKMDRPSRDLPPVSPDPGFRLHLVPSSRAVADAMAKLYFQCFESTHRILHVPTFWADYQRYWDHPEAVTNQLRFKVLLVIAIGSSLYDHGDSNTALRNMEMVRPWIYAAEAWLAGPLEKDRLDIGGLQIYCLSIIARQIFSVGGDLVWISMGSLIHRAMQIGLHRDPKHLPSVPLLQSELRRRLWATILDLVVQASLDAWMPPRISFDEFDTEPPSNVNDDEMDESTLEIMPHPRTTFTTTSTQLALLDSLPVRLRIVQLLNGPHSEPSYSGVLAISSELTEALQKCSSLGMMKAKDQDQGPSHTMNHDQEAMPCPTPFHRSLLDYLVRRFMIPLHYFFSNQARSNPLFHYSLKLSLDAALALISPEPDPDGTFSRLMATGGGLFREGLRCAITAISLELLAHVGAQQQNGTLHRAPQHRELIKGAVRDLIALSEERIRHGETNVKSHMFLSMSLAQVEAVEAGVDIKLPIARSATESLRFCHEILSARAEASLPVEESEFVGAVEGMDGATPGSMGFEDYGMDWDWESFLPNAGFS</sequence>
<dbReference type="HOGENOM" id="CLU_007091_3_0_1"/>
<dbReference type="EMBL" id="AMWN01000004">
    <property type="protein sequence ID" value="EXJ88085.1"/>
    <property type="molecule type" value="Genomic_DNA"/>
</dbReference>
<feature type="compositionally biased region" description="Polar residues" evidence="7">
    <location>
        <begin position="23"/>
        <end position="38"/>
    </location>
</feature>
<dbReference type="PANTHER" id="PTHR31944:SF129">
    <property type="entry name" value="ASPYRIDONES CLUSTER REGULATOR APDR-RELATED"/>
    <property type="match status" value="1"/>
</dbReference>
<keyword evidence="4" id="KW-0238">DNA-binding</keyword>
<evidence type="ECO:0000256" key="5">
    <source>
        <dbReference type="ARBA" id="ARBA00023163"/>
    </source>
</evidence>
<evidence type="ECO:0000313" key="10">
    <source>
        <dbReference type="Proteomes" id="UP000019484"/>
    </source>
</evidence>
<accession>W9YEI9</accession>
<dbReference type="Pfam" id="PF04082">
    <property type="entry name" value="Fungal_trans"/>
    <property type="match status" value="1"/>
</dbReference>
<feature type="compositionally biased region" description="Polar residues" evidence="7">
    <location>
        <begin position="144"/>
        <end position="158"/>
    </location>
</feature>
<feature type="compositionally biased region" description="Polar residues" evidence="7">
    <location>
        <begin position="78"/>
        <end position="102"/>
    </location>
</feature>
<evidence type="ECO:0000256" key="4">
    <source>
        <dbReference type="ARBA" id="ARBA00023125"/>
    </source>
</evidence>
<feature type="domain" description="Xylanolytic transcriptional activator regulatory" evidence="8">
    <location>
        <begin position="390"/>
        <end position="464"/>
    </location>
</feature>
<feature type="compositionally biased region" description="Low complexity" evidence="7">
    <location>
        <begin position="58"/>
        <end position="77"/>
    </location>
</feature>
<dbReference type="PANTHER" id="PTHR31944">
    <property type="entry name" value="HEME-RESPONSIVE ZINC FINGER TRANSCRIPTION FACTOR HAP1"/>
    <property type="match status" value="1"/>
</dbReference>
<keyword evidence="1" id="KW-0479">Metal-binding</keyword>
<evidence type="ECO:0000256" key="1">
    <source>
        <dbReference type="ARBA" id="ARBA00022723"/>
    </source>
</evidence>
<keyword evidence="2" id="KW-0862">Zinc</keyword>
<keyword evidence="10" id="KW-1185">Reference proteome</keyword>
<dbReference type="GO" id="GO:0001228">
    <property type="term" value="F:DNA-binding transcription activator activity, RNA polymerase II-specific"/>
    <property type="evidence" value="ECO:0007669"/>
    <property type="project" value="TreeGrafter"/>
</dbReference>
<evidence type="ECO:0000256" key="6">
    <source>
        <dbReference type="ARBA" id="ARBA00023242"/>
    </source>
</evidence>
<dbReference type="GO" id="GO:0000978">
    <property type="term" value="F:RNA polymerase II cis-regulatory region sequence-specific DNA binding"/>
    <property type="evidence" value="ECO:0007669"/>
    <property type="project" value="TreeGrafter"/>
</dbReference>
<comment type="caution">
    <text evidence="9">The sequence shown here is derived from an EMBL/GenBank/DDBJ whole genome shotgun (WGS) entry which is preliminary data.</text>
</comment>
<feature type="region of interest" description="Disordered" evidence="7">
    <location>
        <begin position="1"/>
        <end position="111"/>
    </location>
</feature>
<protein>
    <recommendedName>
        <fullName evidence="8">Xylanolytic transcriptional activator regulatory domain-containing protein</fullName>
    </recommendedName>
</protein>
<dbReference type="AlphaFoldDB" id="W9YEI9"/>
<feature type="region of interest" description="Disordered" evidence="7">
    <location>
        <begin position="128"/>
        <end position="161"/>
    </location>
</feature>
<keyword evidence="3" id="KW-0805">Transcription regulation</keyword>
<organism evidence="9 10">
    <name type="scientific">Capronia coronata CBS 617.96</name>
    <dbReference type="NCBI Taxonomy" id="1182541"/>
    <lineage>
        <taxon>Eukaryota</taxon>
        <taxon>Fungi</taxon>
        <taxon>Dikarya</taxon>
        <taxon>Ascomycota</taxon>
        <taxon>Pezizomycotina</taxon>
        <taxon>Eurotiomycetes</taxon>
        <taxon>Chaetothyriomycetidae</taxon>
        <taxon>Chaetothyriales</taxon>
        <taxon>Herpotrichiellaceae</taxon>
        <taxon>Capronia</taxon>
    </lineage>
</organism>
<dbReference type="SMART" id="SM00906">
    <property type="entry name" value="Fungal_trans"/>
    <property type="match status" value="1"/>
</dbReference>
<dbReference type="OrthoDB" id="4337792at2759"/>
<dbReference type="GO" id="GO:0006351">
    <property type="term" value="P:DNA-templated transcription"/>
    <property type="evidence" value="ECO:0007669"/>
    <property type="project" value="InterPro"/>
</dbReference>
<evidence type="ECO:0000256" key="2">
    <source>
        <dbReference type="ARBA" id="ARBA00022833"/>
    </source>
</evidence>
<reference evidence="9 10" key="1">
    <citation type="submission" date="2013-03" db="EMBL/GenBank/DDBJ databases">
        <title>The Genome Sequence of Capronia coronata CBS 617.96.</title>
        <authorList>
            <consortium name="The Broad Institute Genomics Platform"/>
            <person name="Cuomo C."/>
            <person name="de Hoog S."/>
            <person name="Gorbushina A."/>
            <person name="Walker B."/>
            <person name="Young S.K."/>
            <person name="Zeng Q."/>
            <person name="Gargeya S."/>
            <person name="Fitzgerald M."/>
            <person name="Haas B."/>
            <person name="Abouelleil A."/>
            <person name="Allen A.W."/>
            <person name="Alvarado L."/>
            <person name="Arachchi H.M."/>
            <person name="Berlin A.M."/>
            <person name="Chapman S.B."/>
            <person name="Gainer-Dewar J."/>
            <person name="Goldberg J."/>
            <person name="Griggs A."/>
            <person name="Gujja S."/>
            <person name="Hansen M."/>
            <person name="Howarth C."/>
            <person name="Imamovic A."/>
            <person name="Ireland A."/>
            <person name="Larimer J."/>
            <person name="McCowan C."/>
            <person name="Murphy C."/>
            <person name="Pearson M."/>
            <person name="Poon T.W."/>
            <person name="Priest M."/>
            <person name="Roberts A."/>
            <person name="Saif S."/>
            <person name="Shea T."/>
            <person name="Sisk P."/>
            <person name="Sykes S."/>
            <person name="Wortman J."/>
            <person name="Nusbaum C."/>
            <person name="Birren B."/>
        </authorList>
    </citation>
    <scope>NUCLEOTIDE SEQUENCE [LARGE SCALE GENOMIC DNA]</scope>
    <source>
        <strain evidence="9 10">CBS 617.96</strain>
    </source>
</reference>
<keyword evidence="5" id="KW-0804">Transcription</keyword>
<dbReference type="CDD" id="cd12148">
    <property type="entry name" value="fungal_TF_MHR"/>
    <property type="match status" value="1"/>
</dbReference>
<keyword evidence="6" id="KW-0539">Nucleus</keyword>
<dbReference type="eggNOG" id="ENOG502SMG3">
    <property type="taxonomic scope" value="Eukaryota"/>
</dbReference>
<dbReference type="RefSeq" id="XP_007724091.1">
    <property type="nucleotide sequence ID" value="XM_007725901.1"/>
</dbReference>